<keyword evidence="10 11" id="KW-0472">Membrane</keyword>
<keyword evidence="5" id="KW-0808">Transferase</keyword>
<dbReference type="GO" id="GO:0005886">
    <property type="term" value="C:plasma membrane"/>
    <property type="evidence" value="ECO:0007669"/>
    <property type="project" value="TreeGrafter"/>
</dbReference>
<dbReference type="PANTHER" id="PTHR45436:SF8">
    <property type="entry name" value="HISTIDINE KINASE"/>
    <property type="match status" value="1"/>
</dbReference>
<protein>
    <recommendedName>
        <fullName evidence="3">histidine kinase</fullName>
        <ecNumber evidence="3">2.7.13.3</ecNumber>
    </recommendedName>
</protein>
<comment type="caution">
    <text evidence="14">The sequence shown here is derived from an EMBL/GenBank/DDBJ whole genome shotgun (WGS) entry which is preliminary data.</text>
</comment>
<comment type="catalytic activity">
    <reaction evidence="1">
        <text>ATP + protein L-histidine = ADP + protein N-phospho-L-histidine.</text>
        <dbReference type="EC" id="2.7.13.3"/>
    </reaction>
</comment>
<dbReference type="Pfam" id="PF00512">
    <property type="entry name" value="HisKA"/>
    <property type="match status" value="1"/>
</dbReference>
<dbReference type="EC" id="2.7.13.3" evidence="3"/>
<dbReference type="Gene3D" id="3.30.565.10">
    <property type="entry name" value="Histidine kinase-like ATPase, C-terminal domain"/>
    <property type="match status" value="1"/>
</dbReference>
<dbReference type="SUPFAM" id="SSF158472">
    <property type="entry name" value="HAMP domain-like"/>
    <property type="match status" value="1"/>
</dbReference>
<dbReference type="InterPro" id="IPR036097">
    <property type="entry name" value="HisK_dim/P_sf"/>
</dbReference>
<feature type="domain" description="HAMP" evidence="13">
    <location>
        <begin position="212"/>
        <end position="265"/>
    </location>
</feature>
<feature type="transmembrane region" description="Helical" evidence="11">
    <location>
        <begin position="45"/>
        <end position="65"/>
    </location>
</feature>
<dbReference type="PRINTS" id="PR00344">
    <property type="entry name" value="BCTRLSENSOR"/>
</dbReference>
<dbReference type="Proteomes" id="UP000468901">
    <property type="component" value="Unassembled WGS sequence"/>
</dbReference>
<feature type="domain" description="Histidine kinase" evidence="12">
    <location>
        <begin position="273"/>
        <end position="492"/>
    </location>
</feature>
<evidence type="ECO:0000256" key="11">
    <source>
        <dbReference type="SAM" id="Phobius"/>
    </source>
</evidence>
<dbReference type="SUPFAM" id="SSF47384">
    <property type="entry name" value="Homodimeric domain of signal transducing histidine kinase"/>
    <property type="match status" value="1"/>
</dbReference>
<dbReference type="PROSITE" id="PS50109">
    <property type="entry name" value="HIS_KIN"/>
    <property type="match status" value="1"/>
</dbReference>
<dbReference type="InterPro" id="IPR050428">
    <property type="entry name" value="TCS_sensor_his_kinase"/>
</dbReference>
<feature type="transmembrane region" description="Helical" evidence="11">
    <location>
        <begin position="191"/>
        <end position="210"/>
    </location>
</feature>
<sequence length="493" mass="53415">MCISRGFAPRSTRTSSSPCCIRFGELVIRYARLINLLKTSTFRLAVLYLALFAASAITLLAYVYWNTAGFLVRQTDEAVQAEITGLAEQYAQGGLPLLVHTVIQRSRDPGQGLYLVTGPNGQVLAGNLDVRPTAAPGPDGWMDFFYNRKVVDRVEVKAARARAFVLPEGFFLLVGRDVQERRIIESLITNALFWAIGLTAALGLAGGLVMSRNMLARVDAINRISSGIMRGDLSQRLPIAGTGDELDQLARNLNAMLDQIEALMTGMRQVTDNVAHDLRSPLNRLRSRLEVTLLKDASPEEYRQALERTIVEADNLLTTFNALLMIARAEAGSLRESMNVIDPAAIVADATELYEPLAEESGLRLEVEVQTGLAVNGNRELLSQAVINLLDNAIKHGRPQAEGVEPLIAVSVKPDAVGRVLISVADHGAGIPQEERAHVLERFVRLESSRNTPGSGLGLSLVAAVVRLHGGQLALDDNNPGLRATISLPPVAL</sequence>
<dbReference type="Gene3D" id="6.10.340.10">
    <property type="match status" value="1"/>
</dbReference>
<dbReference type="InterPro" id="IPR003660">
    <property type="entry name" value="HAMP_dom"/>
</dbReference>
<evidence type="ECO:0000313" key="15">
    <source>
        <dbReference type="Proteomes" id="UP000468901"/>
    </source>
</evidence>
<keyword evidence="8 11" id="KW-1133">Transmembrane helix</keyword>
<dbReference type="InterPro" id="IPR003661">
    <property type="entry name" value="HisK_dim/P_dom"/>
</dbReference>
<accession>A0A6N6VLG8</accession>
<evidence type="ECO:0000259" key="12">
    <source>
        <dbReference type="PROSITE" id="PS50109"/>
    </source>
</evidence>
<evidence type="ECO:0000256" key="3">
    <source>
        <dbReference type="ARBA" id="ARBA00012438"/>
    </source>
</evidence>
<evidence type="ECO:0000256" key="7">
    <source>
        <dbReference type="ARBA" id="ARBA00022777"/>
    </source>
</evidence>
<dbReference type="SMART" id="SM00304">
    <property type="entry name" value="HAMP"/>
    <property type="match status" value="1"/>
</dbReference>
<evidence type="ECO:0000256" key="2">
    <source>
        <dbReference type="ARBA" id="ARBA00004370"/>
    </source>
</evidence>
<keyword evidence="7" id="KW-0418">Kinase</keyword>
<dbReference type="PROSITE" id="PS50885">
    <property type="entry name" value="HAMP"/>
    <property type="match status" value="1"/>
</dbReference>
<dbReference type="CDD" id="cd00082">
    <property type="entry name" value="HisKA"/>
    <property type="match status" value="1"/>
</dbReference>
<dbReference type="Pfam" id="PF00672">
    <property type="entry name" value="HAMP"/>
    <property type="match status" value="1"/>
</dbReference>
<dbReference type="Pfam" id="PF02518">
    <property type="entry name" value="HATPase_c"/>
    <property type="match status" value="1"/>
</dbReference>
<evidence type="ECO:0000256" key="9">
    <source>
        <dbReference type="ARBA" id="ARBA00023012"/>
    </source>
</evidence>
<dbReference type="SUPFAM" id="SSF55874">
    <property type="entry name" value="ATPase domain of HSP90 chaperone/DNA topoisomerase II/histidine kinase"/>
    <property type="match status" value="1"/>
</dbReference>
<dbReference type="AlphaFoldDB" id="A0A6N6VLG8"/>
<dbReference type="InterPro" id="IPR036890">
    <property type="entry name" value="HATPase_C_sf"/>
</dbReference>
<dbReference type="GO" id="GO:0000155">
    <property type="term" value="F:phosphorelay sensor kinase activity"/>
    <property type="evidence" value="ECO:0007669"/>
    <property type="project" value="InterPro"/>
</dbReference>
<dbReference type="SMART" id="SM00388">
    <property type="entry name" value="HisKA"/>
    <property type="match status" value="1"/>
</dbReference>
<dbReference type="InterPro" id="IPR004358">
    <property type="entry name" value="Sig_transdc_His_kin-like_C"/>
</dbReference>
<evidence type="ECO:0000259" key="13">
    <source>
        <dbReference type="PROSITE" id="PS50885"/>
    </source>
</evidence>
<gene>
    <name evidence="14" type="ORF">F2P47_03955</name>
</gene>
<dbReference type="PANTHER" id="PTHR45436">
    <property type="entry name" value="SENSOR HISTIDINE KINASE YKOH"/>
    <property type="match status" value="1"/>
</dbReference>
<dbReference type="RefSeq" id="WP_152214870.1">
    <property type="nucleotide sequence ID" value="NZ_JBAQYD010000352.1"/>
</dbReference>
<keyword evidence="9" id="KW-0902">Two-component regulatory system</keyword>
<comment type="subcellular location">
    <subcellularLocation>
        <location evidence="2">Membrane</location>
    </subcellularLocation>
</comment>
<evidence type="ECO:0000256" key="1">
    <source>
        <dbReference type="ARBA" id="ARBA00000085"/>
    </source>
</evidence>
<evidence type="ECO:0000256" key="4">
    <source>
        <dbReference type="ARBA" id="ARBA00022553"/>
    </source>
</evidence>
<evidence type="ECO:0000256" key="6">
    <source>
        <dbReference type="ARBA" id="ARBA00022692"/>
    </source>
</evidence>
<proteinExistence type="predicted"/>
<dbReference type="CDD" id="cd06225">
    <property type="entry name" value="HAMP"/>
    <property type="match status" value="1"/>
</dbReference>
<evidence type="ECO:0000256" key="8">
    <source>
        <dbReference type="ARBA" id="ARBA00022989"/>
    </source>
</evidence>
<dbReference type="SMART" id="SM00387">
    <property type="entry name" value="HATPase_c"/>
    <property type="match status" value="1"/>
</dbReference>
<keyword evidence="6 11" id="KW-0812">Transmembrane</keyword>
<dbReference type="Gene3D" id="1.10.287.130">
    <property type="match status" value="1"/>
</dbReference>
<evidence type="ECO:0000256" key="5">
    <source>
        <dbReference type="ARBA" id="ARBA00022679"/>
    </source>
</evidence>
<dbReference type="InterPro" id="IPR003594">
    <property type="entry name" value="HATPase_dom"/>
</dbReference>
<dbReference type="CDD" id="cd00075">
    <property type="entry name" value="HATPase"/>
    <property type="match status" value="1"/>
</dbReference>
<evidence type="ECO:0000313" key="14">
    <source>
        <dbReference type="EMBL" id="KAB7741567.1"/>
    </source>
</evidence>
<reference evidence="14 15" key="1">
    <citation type="submission" date="2019-09" db="EMBL/GenBank/DDBJ databases">
        <title>Parvibaculum sedimenti sp. nov., isolated from sediment.</title>
        <authorList>
            <person name="Wang Y."/>
        </authorList>
    </citation>
    <scope>NUCLEOTIDE SEQUENCE [LARGE SCALE GENOMIC DNA]</scope>
    <source>
        <strain evidence="14 15">HXT-9</strain>
    </source>
</reference>
<organism evidence="14 15">
    <name type="scientific">Parvibaculum sedimenti</name>
    <dbReference type="NCBI Taxonomy" id="2608632"/>
    <lineage>
        <taxon>Bacteria</taxon>
        <taxon>Pseudomonadati</taxon>
        <taxon>Pseudomonadota</taxon>
        <taxon>Alphaproteobacteria</taxon>
        <taxon>Hyphomicrobiales</taxon>
        <taxon>Parvibaculaceae</taxon>
        <taxon>Parvibaculum</taxon>
    </lineage>
</organism>
<dbReference type="InterPro" id="IPR005467">
    <property type="entry name" value="His_kinase_dom"/>
</dbReference>
<keyword evidence="15" id="KW-1185">Reference proteome</keyword>
<keyword evidence="4" id="KW-0597">Phosphoprotein</keyword>
<name>A0A6N6VLG8_9HYPH</name>
<evidence type="ECO:0000256" key="10">
    <source>
        <dbReference type="ARBA" id="ARBA00023136"/>
    </source>
</evidence>
<dbReference type="EMBL" id="WESC01000003">
    <property type="protein sequence ID" value="KAB7741567.1"/>
    <property type="molecule type" value="Genomic_DNA"/>
</dbReference>